<dbReference type="PANTHER" id="PTHR11113">
    <property type="entry name" value="N-ACETYLGLUCOSAMINE-6-PHOSPHATE DEACETYLASE"/>
    <property type="match status" value="1"/>
</dbReference>
<feature type="binding site" evidence="8">
    <location>
        <position position="179"/>
    </location>
    <ligand>
        <name>Zn(2+)</name>
        <dbReference type="ChEBI" id="CHEBI:29105"/>
    </ligand>
</feature>
<organism evidence="10 11">
    <name type="scientific">Cardiobacterium hominis</name>
    <dbReference type="NCBI Taxonomy" id="2718"/>
    <lineage>
        <taxon>Bacteria</taxon>
        <taxon>Pseudomonadati</taxon>
        <taxon>Pseudomonadota</taxon>
        <taxon>Gammaproteobacteria</taxon>
        <taxon>Cardiobacteriales</taxon>
        <taxon>Cardiobacteriaceae</taxon>
        <taxon>Cardiobacterium</taxon>
    </lineage>
</organism>
<evidence type="ECO:0000256" key="1">
    <source>
        <dbReference type="ARBA" id="ARBA00010716"/>
    </source>
</evidence>
<gene>
    <name evidence="10" type="ORF">CHUV0807_2304</name>
</gene>
<dbReference type="PANTHER" id="PTHR11113:SF14">
    <property type="entry name" value="N-ACETYLGLUCOSAMINE-6-PHOSPHATE DEACETYLASE"/>
    <property type="match status" value="1"/>
</dbReference>
<dbReference type="Gene3D" id="2.30.40.10">
    <property type="entry name" value="Urease, subunit C, domain 1"/>
    <property type="match status" value="1"/>
</dbReference>
<keyword evidence="2 8" id="KW-0479">Metal-binding</keyword>
<feature type="binding site" evidence="8">
    <location>
        <position position="113"/>
    </location>
    <ligand>
        <name>Zn(2+)</name>
        <dbReference type="ChEBI" id="CHEBI:29105"/>
    </ligand>
</feature>
<evidence type="ECO:0000256" key="5">
    <source>
        <dbReference type="PIRNR" id="PIRNR038994"/>
    </source>
</evidence>
<comment type="similarity">
    <text evidence="1 5">Belongs to the metallo-dependent hydrolases superfamily. NagA family.</text>
</comment>
<feature type="binding site" evidence="7">
    <location>
        <begin position="291"/>
        <end position="293"/>
    </location>
    <ligand>
        <name>substrate</name>
    </ligand>
</feature>
<dbReference type="GO" id="GO:0008448">
    <property type="term" value="F:N-acetylglucosamine-6-phosphate deacetylase activity"/>
    <property type="evidence" value="ECO:0007669"/>
    <property type="project" value="UniProtKB-EC"/>
</dbReference>
<dbReference type="RefSeq" id="WP_256861028.1">
    <property type="nucleotide sequence ID" value="NZ_CP171111.1"/>
</dbReference>
<evidence type="ECO:0000256" key="4">
    <source>
        <dbReference type="ARBA" id="ARBA00023277"/>
    </source>
</evidence>
<dbReference type="EC" id="3.5.1.25" evidence="10"/>
<dbReference type="GO" id="GO:0006046">
    <property type="term" value="P:N-acetylglucosamine catabolic process"/>
    <property type="evidence" value="ECO:0007669"/>
    <property type="project" value="TreeGrafter"/>
</dbReference>
<feature type="binding site" evidence="7">
    <location>
        <position position="124"/>
    </location>
    <ligand>
        <name>substrate</name>
    </ligand>
</feature>
<keyword evidence="3 5" id="KW-0378">Hydrolase</keyword>
<accession>A0A1C3H6T7</accession>
<feature type="binding site" evidence="7">
    <location>
        <position position="234"/>
    </location>
    <ligand>
        <name>substrate</name>
    </ligand>
</feature>
<evidence type="ECO:0000256" key="8">
    <source>
        <dbReference type="PIRSR" id="PIRSR038994-3"/>
    </source>
</evidence>
<evidence type="ECO:0000256" key="2">
    <source>
        <dbReference type="ARBA" id="ARBA00022723"/>
    </source>
</evidence>
<evidence type="ECO:0000256" key="6">
    <source>
        <dbReference type="PIRSR" id="PIRSR038994-1"/>
    </source>
</evidence>
<evidence type="ECO:0000256" key="7">
    <source>
        <dbReference type="PIRSR" id="PIRSR038994-2"/>
    </source>
</evidence>
<dbReference type="Proteomes" id="UP000190837">
    <property type="component" value="Unassembled WGS sequence"/>
</dbReference>
<dbReference type="Pfam" id="PF01979">
    <property type="entry name" value="Amidohydro_1"/>
    <property type="match status" value="1"/>
</dbReference>
<feature type="active site" description="Proton donor/acceptor" evidence="6">
    <location>
        <position position="257"/>
    </location>
</feature>
<feature type="domain" description="Amidohydrolase-related" evidence="9">
    <location>
        <begin position="36"/>
        <end position="331"/>
    </location>
</feature>
<dbReference type="InterPro" id="IPR032466">
    <property type="entry name" value="Metal_Hydrolase"/>
</dbReference>
<evidence type="ECO:0000313" key="11">
    <source>
        <dbReference type="Proteomes" id="UP000190837"/>
    </source>
</evidence>
<dbReference type="InterPro" id="IPR003764">
    <property type="entry name" value="GlcNAc_6-P_deAcase"/>
</dbReference>
<feature type="binding site" evidence="7">
    <location>
        <position position="211"/>
    </location>
    <ligand>
        <name>substrate</name>
    </ligand>
</feature>
<dbReference type="SUPFAM" id="SSF51556">
    <property type="entry name" value="Metallo-dependent hydrolases"/>
    <property type="match status" value="1"/>
</dbReference>
<dbReference type="NCBIfam" id="TIGR00221">
    <property type="entry name" value="nagA"/>
    <property type="match status" value="1"/>
</dbReference>
<reference evidence="11" key="1">
    <citation type="submission" date="2016-04" db="EMBL/GenBank/DDBJ databases">
        <authorList>
            <person name="Tagini F."/>
        </authorList>
    </citation>
    <scope>NUCLEOTIDE SEQUENCE [LARGE SCALE GENOMIC DNA]</scope>
    <source>
        <strain evidence="11">CHUV0807</strain>
    </source>
</reference>
<protein>
    <submittedName>
        <fullName evidence="10">N-acetylglucosamine-6-phosphate deacetylase</fullName>
        <ecNumber evidence="10">3.5.1.25</ecNumber>
    </submittedName>
</protein>
<dbReference type="EMBL" id="FKLO01000077">
    <property type="protein sequence ID" value="SAM71265.1"/>
    <property type="molecule type" value="Genomic_DNA"/>
</dbReference>
<name>A0A1C3H6T7_9GAMM</name>
<dbReference type="Gene3D" id="3.20.20.140">
    <property type="entry name" value="Metal-dependent hydrolases"/>
    <property type="match status" value="1"/>
</dbReference>
<evidence type="ECO:0000313" key="10">
    <source>
        <dbReference type="EMBL" id="SAM71265.1"/>
    </source>
</evidence>
<keyword evidence="4 5" id="KW-0119">Carbohydrate metabolism</keyword>
<dbReference type="InterPro" id="IPR011059">
    <property type="entry name" value="Metal-dep_hydrolase_composite"/>
</dbReference>
<sequence length="359" mass="38687">MLHEHSLLVDGGKTVAIIADSDLSVDAPVRRLDGGILSPGFIETQANGGGGYLVNAHCDAEGLAHILAAHRTYGTVAMLPTFICDTQDNYLRGIASIAEASRHVHGILGGHFEGPFIHPEKHGTHDPRLIRAPDDKDFACYEKHAADLQHSIISLAPERVPAGTVRRIRELGIRVNAAHTMAAKADMQRAFAEGLGGVTHLYNAMPPLMGREPGVIGSAAELRLYCGIIADGVHVDPFSLAAACKLIGKDRLILVTDSMHTIGTDIREFTLPGGVRVFVEKDRLVNEHGSLAGAHVTLLQCVQNAIRYMHLAVEDALGMVITNPARYLGCPELARITRRDVNDVLWLSDAMQLQALPTT</sequence>
<evidence type="ECO:0000259" key="9">
    <source>
        <dbReference type="Pfam" id="PF01979"/>
    </source>
</evidence>
<comment type="cofactor">
    <cofactor evidence="8">
        <name>a divalent metal cation</name>
        <dbReference type="ChEBI" id="CHEBI:60240"/>
    </cofactor>
    <text evidence="8">Binds 1 divalent metal cation per subunit.</text>
</comment>
<proteinExistence type="inferred from homology"/>
<evidence type="ECO:0000256" key="3">
    <source>
        <dbReference type="ARBA" id="ARBA00022801"/>
    </source>
</evidence>
<feature type="binding site" evidence="8">
    <location>
        <position position="200"/>
    </location>
    <ligand>
        <name>Zn(2+)</name>
        <dbReference type="ChEBI" id="CHEBI:29105"/>
    </ligand>
</feature>
<dbReference type="InterPro" id="IPR006680">
    <property type="entry name" value="Amidohydro-rel"/>
</dbReference>
<dbReference type="GO" id="GO:0046872">
    <property type="term" value="F:metal ion binding"/>
    <property type="evidence" value="ECO:0007669"/>
    <property type="project" value="UniProtKB-KW"/>
</dbReference>
<dbReference type="PIRSF" id="PIRSF038994">
    <property type="entry name" value="NagA"/>
    <property type="match status" value="1"/>
</dbReference>
<dbReference type="AlphaFoldDB" id="A0A1C3H6T7"/>
<feature type="binding site" evidence="7">
    <location>
        <begin position="203"/>
        <end position="204"/>
    </location>
    <ligand>
        <name>substrate</name>
    </ligand>
</feature>